<accession>A0A6I1WNV7</accession>
<dbReference type="EMBL" id="WIVV01000066">
    <property type="protein sequence ID" value="MQU43748.1"/>
    <property type="molecule type" value="Genomic_DNA"/>
</dbReference>
<evidence type="ECO:0000256" key="1">
    <source>
        <dbReference type="ARBA" id="ARBA00022670"/>
    </source>
</evidence>
<dbReference type="Pfam" id="PF14464">
    <property type="entry name" value="Prok-JAB"/>
    <property type="match status" value="1"/>
</dbReference>
<evidence type="ECO:0000256" key="4">
    <source>
        <dbReference type="ARBA" id="ARBA00022833"/>
    </source>
</evidence>
<name>A0A6I1WNV7_9PSED</name>
<dbReference type="Gene3D" id="3.40.140.10">
    <property type="entry name" value="Cytidine Deaminase, domain 2"/>
    <property type="match status" value="1"/>
</dbReference>
<dbReference type="Proteomes" id="UP000466863">
    <property type="component" value="Unassembled WGS sequence"/>
</dbReference>
<evidence type="ECO:0000313" key="7">
    <source>
        <dbReference type="EMBL" id="MQU43748.1"/>
    </source>
</evidence>
<evidence type="ECO:0000259" key="6">
    <source>
        <dbReference type="Pfam" id="PF14464"/>
    </source>
</evidence>
<dbReference type="RefSeq" id="WP_153333420.1">
    <property type="nucleotide sequence ID" value="NZ_WIVV01000066.1"/>
</dbReference>
<organism evidence="7 8">
    <name type="scientific">Pseudomonas helleri</name>
    <dbReference type="NCBI Taxonomy" id="1608996"/>
    <lineage>
        <taxon>Bacteria</taxon>
        <taxon>Pseudomonadati</taxon>
        <taxon>Pseudomonadota</taxon>
        <taxon>Gammaproteobacteria</taxon>
        <taxon>Pseudomonadales</taxon>
        <taxon>Pseudomonadaceae</taxon>
        <taxon>Pseudomonas</taxon>
    </lineage>
</organism>
<keyword evidence="5" id="KW-0482">Metalloprotease</keyword>
<keyword evidence="2" id="KW-0479">Metal-binding</keyword>
<reference evidence="7 8" key="1">
    <citation type="submission" date="2019-10" db="EMBL/GenBank/DDBJ databases">
        <title>Evaluation of single-gene subtyping targets for Pseudomonas.</title>
        <authorList>
            <person name="Reichler S.J."/>
            <person name="Orsi R.H."/>
            <person name="Wiedmann M."/>
            <person name="Martin N.H."/>
            <person name="Murphy S.I."/>
        </authorList>
    </citation>
    <scope>NUCLEOTIDE SEQUENCE [LARGE SCALE GENOMIC DNA]</scope>
    <source>
        <strain evidence="7 8">FSL R10-1876</strain>
    </source>
</reference>
<dbReference type="GO" id="GO:0008237">
    <property type="term" value="F:metallopeptidase activity"/>
    <property type="evidence" value="ECO:0007669"/>
    <property type="project" value="UniProtKB-KW"/>
</dbReference>
<gene>
    <name evidence="7" type="ORF">GHO28_14730</name>
</gene>
<evidence type="ECO:0000313" key="8">
    <source>
        <dbReference type="Proteomes" id="UP000466863"/>
    </source>
</evidence>
<keyword evidence="3" id="KW-0378">Hydrolase</keyword>
<dbReference type="InterPro" id="IPR028090">
    <property type="entry name" value="JAB_dom_prok"/>
</dbReference>
<evidence type="ECO:0000256" key="5">
    <source>
        <dbReference type="ARBA" id="ARBA00023049"/>
    </source>
</evidence>
<feature type="domain" description="JAB" evidence="6">
    <location>
        <begin position="19"/>
        <end position="143"/>
    </location>
</feature>
<dbReference type="GO" id="GO:0046872">
    <property type="term" value="F:metal ion binding"/>
    <property type="evidence" value="ECO:0007669"/>
    <property type="project" value="UniProtKB-KW"/>
</dbReference>
<evidence type="ECO:0000256" key="3">
    <source>
        <dbReference type="ARBA" id="ARBA00022801"/>
    </source>
</evidence>
<dbReference type="AlphaFoldDB" id="A0A6I1WNV7"/>
<dbReference type="SUPFAM" id="SSF102712">
    <property type="entry name" value="JAB1/MPN domain"/>
    <property type="match status" value="1"/>
</dbReference>
<comment type="caution">
    <text evidence="7">The sequence shown here is derived from an EMBL/GenBank/DDBJ whole genome shotgun (WGS) entry which is preliminary data.</text>
</comment>
<proteinExistence type="predicted"/>
<sequence length="200" mass="23176">MSRVFFYPDNSHYVLFTDHVLAHMYKHAQRRLWQKEAGGEIFSSEPDSHGLIISNVMGPSPADQRRRNAWNPDVRASDRIRQVEFEQCRHAVGLWHTHPESTPSPSWRDQKTTWEYLDSFDGDRSRYFMVIIGNRGSVPAMTVWVACGQSSRDWIQLREAKSRTQVDNSKKGDCNVLQPKQVAFREVMPSEAFFISAEMV</sequence>
<evidence type="ECO:0000256" key="2">
    <source>
        <dbReference type="ARBA" id="ARBA00022723"/>
    </source>
</evidence>
<dbReference type="GO" id="GO:0006508">
    <property type="term" value="P:proteolysis"/>
    <property type="evidence" value="ECO:0007669"/>
    <property type="project" value="UniProtKB-KW"/>
</dbReference>
<keyword evidence="1" id="KW-0645">Protease</keyword>
<protein>
    <recommendedName>
        <fullName evidence="6">JAB domain-containing protein</fullName>
    </recommendedName>
</protein>
<keyword evidence="4" id="KW-0862">Zinc</keyword>